<dbReference type="SMART" id="SM00507">
    <property type="entry name" value="HNHc"/>
    <property type="match status" value="1"/>
</dbReference>
<name>A0ABP7PH01_9ACTN</name>
<reference evidence="3" key="1">
    <citation type="journal article" date="2019" name="Int. J. Syst. Evol. Microbiol.">
        <title>The Global Catalogue of Microorganisms (GCM) 10K type strain sequencing project: providing services to taxonomists for standard genome sequencing and annotation.</title>
        <authorList>
            <consortium name="The Broad Institute Genomics Platform"/>
            <consortium name="The Broad Institute Genome Sequencing Center for Infectious Disease"/>
            <person name="Wu L."/>
            <person name="Ma J."/>
        </authorList>
    </citation>
    <scope>NUCLEOTIDE SEQUENCE [LARGE SCALE GENOMIC DNA]</scope>
    <source>
        <strain evidence="3">JCM 16923</strain>
    </source>
</reference>
<protein>
    <recommendedName>
        <fullName evidence="1">HNH nuclease domain-containing protein</fullName>
    </recommendedName>
</protein>
<sequence>MAGADWTRPELILAVALRETTGWAGTVRRGDPRVVELSQFLRAANPALAFDQKFRSPGSVRAKLENLRTSLPTYEGKKTKAGRPTEEVIASYLEDAPRLLALAGFIRANPSLLSLAEDGLSDGIDVIVDLDDVEQEGITTALEGAVGRRWAAVRERNPKLRRAKIRESLRVRGSIACEICGFDFEKVYGTLGAGYTHVHHRVPLHITGEVKNDLSDLILVCANCHAMVHRNCPWKRPDEIQEIIAAAATAD</sequence>
<dbReference type="Gene3D" id="1.10.30.50">
    <property type="match status" value="1"/>
</dbReference>
<accession>A0ABP7PH01</accession>
<feature type="domain" description="HNH nuclease" evidence="1">
    <location>
        <begin position="164"/>
        <end position="226"/>
    </location>
</feature>
<gene>
    <name evidence="2" type="ORF">GCM10022231_26860</name>
</gene>
<keyword evidence="3" id="KW-1185">Reference proteome</keyword>
<dbReference type="CDD" id="cd00085">
    <property type="entry name" value="HNHc"/>
    <property type="match status" value="1"/>
</dbReference>
<dbReference type="EMBL" id="BAAAZW010000008">
    <property type="protein sequence ID" value="GAA3964901.1"/>
    <property type="molecule type" value="Genomic_DNA"/>
</dbReference>
<evidence type="ECO:0000313" key="3">
    <source>
        <dbReference type="Proteomes" id="UP001418444"/>
    </source>
</evidence>
<evidence type="ECO:0000313" key="2">
    <source>
        <dbReference type="EMBL" id="GAA3964901.1"/>
    </source>
</evidence>
<dbReference type="Pfam" id="PF01844">
    <property type="entry name" value="HNH"/>
    <property type="match status" value="1"/>
</dbReference>
<organism evidence="2 3">
    <name type="scientific">Gordonia caeni</name>
    <dbReference type="NCBI Taxonomy" id="1007097"/>
    <lineage>
        <taxon>Bacteria</taxon>
        <taxon>Bacillati</taxon>
        <taxon>Actinomycetota</taxon>
        <taxon>Actinomycetes</taxon>
        <taxon>Mycobacteriales</taxon>
        <taxon>Gordoniaceae</taxon>
        <taxon>Gordonia</taxon>
    </lineage>
</organism>
<dbReference type="InterPro" id="IPR003615">
    <property type="entry name" value="HNH_nuc"/>
</dbReference>
<dbReference type="InterPro" id="IPR002711">
    <property type="entry name" value="HNH"/>
</dbReference>
<evidence type="ECO:0000259" key="1">
    <source>
        <dbReference type="SMART" id="SM00507"/>
    </source>
</evidence>
<dbReference type="Proteomes" id="UP001418444">
    <property type="component" value="Unassembled WGS sequence"/>
</dbReference>
<proteinExistence type="predicted"/>
<comment type="caution">
    <text evidence="2">The sequence shown here is derived from an EMBL/GenBank/DDBJ whole genome shotgun (WGS) entry which is preliminary data.</text>
</comment>
<dbReference type="RefSeq" id="WP_344784614.1">
    <property type="nucleotide sequence ID" value="NZ_BAAAZW010000008.1"/>
</dbReference>